<organism evidence="1">
    <name type="scientific">Uncultured Desulfatiglans sp</name>
    <dbReference type="NCBI Taxonomy" id="1748965"/>
    <lineage>
        <taxon>Bacteria</taxon>
        <taxon>Pseudomonadati</taxon>
        <taxon>Thermodesulfobacteriota</taxon>
        <taxon>Desulfobacteria</taxon>
        <taxon>Desulfatiglandales</taxon>
        <taxon>Desulfatiglandaceae</taxon>
        <taxon>Desulfatiglans</taxon>
        <taxon>environmental samples</taxon>
    </lineage>
</organism>
<dbReference type="InterPro" id="IPR010179">
    <property type="entry name" value="CRISPR-assoc_prot_Cse3"/>
</dbReference>
<dbReference type="SUPFAM" id="SSF117987">
    <property type="entry name" value="CRISPR-associated protein"/>
    <property type="match status" value="1"/>
</dbReference>
<evidence type="ECO:0008006" key="2">
    <source>
        <dbReference type="Google" id="ProtNLM"/>
    </source>
</evidence>
<dbReference type="AlphaFoldDB" id="A0A653A9Z5"/>
<proteinExistence type="predicted"/>
<dbReference type="EMBL" id="UPXX01000029">
    <property type="protein sequence ID" value="VBB44896.1"/>
    <property type="molecule type" value="Genomic_DNA"/>
</dbReference>
<accession>A0A653A9Z5</accession>
<dbReference type="NCBIfam" id="TIGR01907">
    <property type="entry name" value="casE_Cse3"/>
    <property type="match status" value="1"/>
</dbReference>
<dbReference type="SMART" id="SM01101">
    <property type="entry name" value="CRISPR_assoc"/>
    <property type="match status" value="1"/>
</dbReference>
<dbReference type="Pfam" id="PF08798">
    <property type="entry name" value="CRISPR_assoc"/>
    <property type="match status" value="1"/>
</dbReference>
<name>A0A653A9Z5_UNCDX</name>
<protein>
    <recommendedName>
        <fullName evidence="2">CRISPR-associated protein, Cse3 family</fullName>
    </recommendedName>
</protein>
<evidence type="ECO:0000313" key="1">
    <source>
        <dbReference type="EMBL" id="VBB44896.1"/>
    </source>
</evidence>
<reference evidence="1" key="1">
    <citation type="submission" date="2018-07" db="EMBL/GenBank/DDBJ databases">
        <authorList>
            <consortium name="Genoscope - CEA"/>
            <person name="William W."/>
        </authorList>
    </citation>
    <scope>NUCLEOTIDE SEQUENCE</scope>
    <source>
        <strain evidence="1">IK1</strain>
    </source>
</reference>
<sequence>MFMIDMHLDAAKLMRFAQMQGHPLSSDEDFGYMSHAWMLAAFGSLAPKPFRILERRDGLHLLGYAEYSASALCEHARHFAEPAASEVCQWDAIASKSMPETWEKGRRLGFEVRACPVSRKGKERDVFLSALEHAKALGERVPQREKVYADWLVQRMKGATKPGGDFIDPTGNSEEPVVELLPAGISIVGLRRIKLLRSTKGASPNRRKSIERPDVLFSGEFRIRRTEAFVNLLRRGIGRHRAFGFGMLLLRPPAEHLS</sequence>
<dbReference type="Gene3D" id="3.30.70.1210">
    <property type="entry name" value="Crispr-associated protein, domain 2"/>
    <property type="match status" value="1"/>
</dbReference>
<gene>
    <name evidence="1" type="ORF">TRIP_B350070</name>
</gene>